<dbReference type="PANTHER" id="PTHR47992">
    <property type="entry name" value="PROTEIN PHOSPHATASE"/>
    <property type="match status" value="1"/>
</dbReference>
<dbReference type="SUPFAM" id="SSF81606">
    <property type="entry name" value="PP2C-like"/>
    <property type="match status" value="1"/>
</dbReference>
<evidence type="ECO:0000313" key="2">
    <source>
        <dbReference type="EMBL" id="HGY39968.1"/>
    </source>
</evidence>
<accession>A0A7V4TZ69</accession>
<comment type="caution">
    <text evidence="2">The sequence shown here is derived from an EMBL/GenBank/DDBJ whole genome shotgun (WGS) entry which is preliminary data.</text>
</comment>
<name>A0A7V4TZ69_9BACT</name>
<dbReference type="Gene3D" id="3.60.40.10">
    <property type="entry name" value="PPM-type phosphatase domain"/>
    <property type="match status" value="1"/>
</dbReference>
<gene>
    <name evidence="2" type="ORF">ENW11_09205</name>
</gene>
<organism evidence="2">
    <name type="scientific">Candidatus Caldatribacterium saccharofermentans</name>
    <dbReference type="NCBI Taxonomy" id="1454753"/>
    <lineage>
        <taxon>Bacteria</taxon>
        <taxon>Pseudomonadati</taxon>
        <taxon>Atribacterota</taxon>
        <taxon>Atribacteria</taxon>
        <taxon>Atribacterales</taxon>
        <taxon>Candidatus Caldatribacteriaceae</taxon>
        <taxon>Candidatus Caldatribacterium</taxon>
    </lineage>
</organism>
<dbReference type="PROSITE" id="PS51746">
    <property type="entry name" value="PPM_2"/>
    <property type="match status" value="1"/>
</dbReference>
<dbReference type="AlphaFoldDB" id="A0A7V4TZ69"/>
<dbReference type="InterPro" id="IPR001932">
    <property type="entry name" value="PPM-type_phosphatase-like_dom"/>
</dbReference>
<protein>
    <submittedName>
        <fullName evidence="2">Serine/threonine-protein phosphatase</fullName>
    </submittedName>
</protein>
<dbReference type="EMBL" id="DTIY01000075">
    <property type="protein sequence ID" value="HGY39968.1"/>
    <property type="molecule type" value="Genomic_DNA"/>
</dbReference>
<dbReference type="InterPro" id="IPR036457">
    <property type="entry name" value="PPM-type-like_dom_sf"/>
</dbReference>
<sequence length="247" mass="27508">MRLKVEYLCHPGKAREHNEDGILVHLRFIRDERGGEEIEVSNSPVTIAVADGVGGAEAGEVASEFVLKTLAEMSARSAEEVIEVLRACQKELEVHARSFLEKVQMASTVAGIVFQEGKGIVFNVGDSRVYQERFGYLVRISKDHSVVERLVEAGVISPEETRNHPQRHIITSAIGVEDGDFEIFVREIPVSMGDRFLICSDGLWEMLSEEEMEACLRSEEPLSSYFERAMERGGTDNISIVLVRVLG</sequence>
<evidence type="ECO:0000259" key="1">
    <source>
        <dbReference type="PROSITE" id="PS51746"/>
    </source>
</evidence>
<dbReference type="InterPro" id="IPR015655">
    <property type="entry name" value="PP2C"/>
</dbReference>
<dbReference type="SMART" id="SM00332">
    <property type="entry name" value="PP2Cc"/>
    <property type="match status" value="1"/>
</dbReference>
<proteinExistence type="predicted"/>
<dbReference type="Pfam" id="PF13672">
    <property type="entry name" value="PP2C_2"/>
    <property type="match status" value="1"/>
</dbReference>
<dbReference type="SMART" id="SM00331">
    <property type="entry name" value="PP2C_SIG"/>
    <property type="match status" value="1"/>
</dbReference>
<feature type="domain" description="PPM-type phosphatase" evidence="1">
    <location>
        <begin position="4"/>
        <end position="245"/>
    </location>
</feature>
<dbReference type="GO" id="GO:0004722">
    <property type="term" value="F:protein serine/threonine phosphatase activity"/>
    <property type="evidence" value="ECO:0007669"/>
    <property type="project" value="InterPro"/>
</dbReference>
<reference evidence="2" key="1">
    <citation type="journal article" date="2020" name="mSystems">
        <title>Genome- and Community-Level Interaction Insights into Carbon Utilization and Element Cycling Functions of Hydrothermarchaeota in Hydrothermal Sediment.</title>
        <authorList>
            <person name="Zhou Z."/>
            <person name="Liu Y."/>
            <person name="Xu W."/>
            <person name="Pan J."/>
            <person name="Luo Z.H."/>
            <person name="Li M."/>
        </authorList>
    </citation>
    <scope>NUCLEOTIDE SEQUENCE [LARGE SCALE GENOMIC DNA]</scope>
    <source>
        <strain evidence="2">SpSt-82</strain>
    </source>
</reference>
<dbReference type="CDD" id="cd00143">
    <property type="entry name" value="PP2Cc"/>
    <property type="match status" value="1"/>
</dbReference>